<protein>
    <submittedName>
        <fullName evidence="1">Uncharacterized protein</fullName>
    </submittedName>
</protein>
<comment type="caution">
    <text evidence="1">The sequence shown here is derived from an EMBL/GenBank/DDBJ whole genome shotgun (WGS) entry which is preliminary data.</text>
</comment>
<dbReference type="AlphaFoldDB" id="A0A7J8PPB5"/>
<dbReference type="Proteomes" id="UP000593578">
    <property type="component" value="Unassembled WGS sequence"/>
</dbReference>
<name>A0A7J8PPB5_GOSRA</name>
<evidence type="ECO:0000313" key="2">
    <source>
        <dbReference type="Proteomes" id="UP000593578"/>
    </source>
</evidence>
<reference evidence="1 2" key="1">
    <citation type="journal article" date="2019" name="Genome Biol. Evol.">
        <title>Insights into the evolution of the New World diploid cottons (Gossypium, subgenus Houzingenia) based on genome sequencing.</title>
        <authorList>
            <person name="Grover C.E."/>
            <person name="Arick M.A. 2nd"/>
            <person name="Thrash A."/>
            <person name="Conover J.L."/>
            <person name="Sanders W.S."/>
            <person name="Peterson D.G."/>
            <person name="Frelichowski J.E."/>
            <person name="Scheffler J.A."/>
            <person name="Scheffler B.E."/>
            <person name="Wendel J.F."/>
        </authorList>
    </citation>
    <scope>NUCLEOTIDE SEQUENCE [LARGE SCALE GENOMIC DNA]</scope>
    <source>
        <strain evidence="1">8</strain>
        <tissue evidence="1">Leaf</tissue>
    </source>
</reference>
<dbReference type="EMBL" id="JABEZZ010000007">
    <property type="protein sequence ID" value="MBA0590956.1"/>
    <property type="molecule type" value="Genomic_DNA"/>
</dbReference>
<evidence type="ECO:0000313" key="1">
    <source>
        <dbReference type="EMBL" id="MBA0590956.1"/>
    </source>
</evidence>
<proteinExistence type="predicted"/>
<accession>A0A7J8PPB5</accession>
<gene>
    <name evidence="1" type="ORF">Gorai_019645</name>
</gene>
<organism evidence="1 2">
    <name type="scientific">Gossypium raimondii</name>
    <name type="common">Peruvian cotton</name>
    <name type="synonym">Gossypium klotzschianum subsp. raimondii</name>
    <dbReference type="NCBI Taxonomy" id="29730"/>
    <lineage>
        <taxon>Eukaryota</taxon>
        <taxon>Viridiplantae</taxon>
        <taxon>Streptophyta</taxon>
        <taxon>Embryophyta</taxon>
        <taxon>Tracheophyta</taxon>
        <taxon>Spermatophyta</taxon>
        <taxon>Magnoliopsida</taxon>
        <taxon>eudicotyledons</taxon>
        <taxon>Gunneridae</taxon>
        <taxon>Pentapetalae</taxon>
        <taxon>rosids</taxon>
        <taxon>malvids</taxon>
        <taxon>Malvales</taxon>
        <taxon>Malvaceae</taxon>
        <taxon>Malvoideae</taxon>
        <taxon>Gossypium</taxon>
    </lineage>
</organism>
<sequence length="26" mass="3224">MRWLPGEEEATLRLSGWKKLRWRLNP</sequence>